<dbReference type="Proteomes" id="UP001589619">
    <property type="component" value="Unassembled WGS sequence"/>
</dbReference>
<keyword evidence="3" id="KW-0808">Transferase</keyword>
<gene>
    <name evidence="3" type="ORF">ACFFNY_15630</name>
</gene>
<feature type="transmembrane region" description="Helical" evidence="1">
    <location>
        <begin position="52"/>
        <end position="72"/>
    </location>
</feature>
<keyword evidence="1" id="KW-0472">Membrane</keyword>
<comment type="caution">
    <text evidence="3">The sequence shown here is derived from an EMBL/GenBank/DDBJ whole genome shotgun (WGS) entry which is preliminary data.</text>
</comment>
<feature type="transmembrane region" description="Helical" evidence="1">
    <location>
        <begin position="84"/>
        <end position="102"/>
    </location>
</feature>
<keyword evidence="4" id="KW-1185">Reference proteome</keyword>
<feature type="transmembrane region" description="Helical" evidence="1">
    <location>
        <begin position="23"/>
        <end position="45"/>
    </location>
</feature>
<dbReference type="RefSeq" id="WP_344902665.1">
    <property type="nucleotide sequence ID" value="NZ_BAAAYO010000001.1"/>
</dbReference>
<dbReference type="InterPro" id="IPR043128">
    <property type="entry name" value="Rev_trsase/Diguanyl_cyclase"/>
</dbReference>
<evidence type="ECO:0000313" key="3">
    <source>
        <dbReference type="EMBL" id="MFB9752995.1"/>
    </source>
</evidence>
<dbReference type="InterPro" id="IPR050469">
    <property type="entry name" value="Diguanylate_Cyclase"/>
</dbReference>
<dbReference type="InterPro" id="IPR000160">
    <property type="entry name" value="GGDEF_dom"/>
</dbReference>
<feature type="transmembrane region" description="Helical" evidence="1">
    <location>
        <begin position="114"/>
        <end position="137"/>
    </location>
</feature>
<dbReference type="NCBIfam" id="TIGR00254">
    <property type="entry name" value="GGDEF"/>
    <property type="match status" value="1"/>
</dbReference>
<dbReference type="GO" id="GO:0052621">
    <property type="term" value="F:diguanylate cyclase activity"/>
    <property type="evidence" value="ECO:0007669"/>
    <property type="project" value="UniProtKB-EC"/>
</dbReference>
<keyword evidence="1" id="KW-1133">Transmembrane helix</keyword>
<proteinExistence type="predicted"/>
<evidence type="ECO:0000256" key="1">
    <source>
        <dbReference type="SAM" id="Phobius"/>
    </source>
</evidence>
<dbReference type="EMBL" id="JBHMAG010000012">
    <property type="protein sequence ID" value="MFB9752995.1"/>
    <property type="molecule type" value="Genomic_DNA"/>
</dbReference>
<feature type="transmembrane region" description="Helical" evidence="1">
    <location>
        <begin position="179"/>
        <end position="198"/>
    </location>
</feature>
<feature type="domain" description="GGDEF" evidence="2">
    <location>
        <begin position="265"/>
        <end position="388"/>
    </location>
</feature>
<dbReference type="Gene3D" id="3.30.70.270">
    <property type="match status" value="1"/>
</dbReference>
<evidence type="ECO:0000313" key="4">
    <source>
        <dbReference type="Proteomes" id="UP001589619"/>
    </source>
</evidence>
<dbReference type="PANTHER" id="PTHR45138">
    <property type="entry name" value="REGULATORY COMPONENTS OF SENSORY TRANSDUCTION SYSTEM"/>
    <property type="match status" value="1"/>
</dbReference>
<keyword evidence="1" id="KW-0812">Transmembrane</keyword>
<accession>A0ABV5VXJ8</accession>
<reference evidence="3 4" key="1">
    <citation type="submission" date="2024-09" db="EMBL/GenBank/DDBJ databases">
        <authorList>
            <person name="Sun Q."/>
            <person name="Mori K."/>
        </authorList>
    </citation>
    <scope>NUCLEOTIDE SEQUENCE [LARGE SCALE GENOMIC DNA]</scope>
    <source>
        <strain evidence="3 4">JCM 12520</strain>
    </source>
</reference>
<dbReference type="PROSITE" id="PS50887">
    <property type="entry name" value="GGDEF"/>
    <property type="match status" value="1"/>
</dbReference>
<evidence type="ECO:0000259" key="2">
    <source>
        <dbReference type="PROSITE" id="PS50887"/>
    </source>
</evidence>
<dbReference type="PANTHER" id="PTHR45138:SF9">
    <property type="entry name" value="DIGUANYLATE CYCLASE DGCM-RELATED"/>
    <property type="match status" value="1"/>
</dbReference>
<dbReference type="SMART" id="SM00267">
    <property type="entry name" value="GGDEF"/>
    <property type="match status" value="1"/>
</dbReference>
<dbReference type="SUPFAM" id="SSF55073">
    <property type="entry name" value="Nucleotide cyclase"/>
    <property type="match status" value="1"/>
</dbReference>
<feature type="transmembrane region" description="Helical" evidence="1">
    <location>
        <begin position="210"/>
        <end position="229"/>
    </location>
</feature>
<dbReference type="CDD" id="cd01949">
    <property type="entry name" value="GGDEF"/>
    <property type="match status" value="1"/>
</dbReference>
<protein>
    <submittedName>
        <fullName evidence="3">Diguanylate cyclase</fullName>
        <ecNumber evidence="3">2.7.7.65</ecNumber>
    </submittedName>
</protein>
<dbReference type="InterPro" id="IPR029787">
    <property type="entry name" value="Nucleotide_cyclase"/>
</dbReference>
<dbReference type="EC" id="2.7.7.65" evidence="3"/>
<sequence>MRTTTVEDNLNVSELFIGAYARLYAYTGILVVLAMILVMSVRLFASRKRKAYLSLTVSIVVFIAHYAAMIGLSLSGATSGWGDLAAQTLLIVAFITINRAIYQLYNSTKKRHHLYFYLSLLTAAALAAFRLNVRFLFDGPPELLDTLGRIGGDLYLLLLVFVFFIAIPNQIGSRHAYMSGLAIFFMSHLAHLINHYMLEEPAVALTLTELYAPLFYYFILFVLLFERIVELMQASYRTAITDGLTGLYNRRFLLSKTEQYIRYGYTVSVLFSDIDNFKKLNDTKGHQAGDEALKDVARIMMEEAEEIGLAGRFGGEEMVVLVTDSSLNMAKFCEKVRARIEAEAGVTVSIGFSKSGANVTAEQLIAQADQAMYKAKTTGKNKVVKYTAGKGAAVKT</sequence>
<dbReference type="Pfam" id="PF00990">
    <property type="entry name" value="GGDEF"/>
    <property type="match status" value="1"/>
</dbReference>
<organism evidence="3 4">
    <name type="scientific">Paenibacillus hodogayensis</name>
    <dbReference type="NCBI Taxonomy" id="279208"/>
    <lineage>
        <taxon>Bacteria</taxon>
        <taxon>Bacillati</taxon>
        <taxon>Bacillota</taxon>
        <taxon>Bacilli</taxon>
        <taxon>Bacillales</taxon>
        <taxon>Paenibacillaceae</taxon>
        <taxon>Paenibacillus</taxon>
    </lineage>
</organism>
<name>A0ABV5VXJ8_9BACL</name>
<keyword evidence="3" id="KW-0548">Nucleotidyltransferase</keyword>
<feature type="transmembrane region" description="Helical" evidence="1">
    <location>
        <begin position="149"/>
        <end position="167"/>
    </location>
</feature>